<evidence type="ECO:0000256" key="5">
    <source>
        <dbReference type="ARBA" id="ARBA00044978"/>
    </source>
</evidence>
<reference evidence="7" key="1">
    <citation type="submission" date="2022-05" db="EMBL/GenBank/DDBJ databases">
        <title>Description of a novel species of Leclercia; Leclercia tamurae and the Proposal for a Novel Genus Silvania gen. nov. Containing Two Novel Species Silvania hatchlandensis sp. nov. and Silvania confinis sp. nov. Isolated from the Rhizosphere of Oak.</title>
        <authorList>
            <person name="Maddock D.W."/>
            <person name="Brady C.L."/>
            <person name="Denman S."/>
            <person name="Arnold D."/>
        </authorList>
    </citation>
    <scope>NUCLEOTIDE SEQUENCE</scope>
    <source>
        <strain evidence="7">H19S6</strain>
    </source>
</reference>
<dbReference type="InterPro" id="IPR003313">
    <property type="entry name" value="AraC-bd"/>
</dbReference>
<sequence>MNTLTVEHYFSSIHDKLALYRSDPEDNSCEHCHEFDELVIVEQGHGLHVINGKPLYIQQGDIFYVQRGDSHFYDELGTLKLINILINPVANFVFLQQTESLLQRFSVRDARCYTWLAPDARMQCNSLIDKIFSSQPLRAEQRESLFFQLVNTLLQAQSEVNHNNTRYKLHKLLNHLQENCFEEYDWNDLAKQFHLTPRTAFRHIKAATGMTPENYVKHLRLVSARVKVRETDMTITEIAFLCGFANSSHFSTLYKKVFSITPSEERRRVEICG</sequence>
<dbReference type="InterPro" id="IPR020449">
    <property type="entry name" value="Tscrpt_reg_AraC-type_HTH"/>
</dbReference>
<gene>
    <name evidence="7" type="ORF">M8014_08485</name>
</gene>
<evidence type="ECO:0000256" key="2">
    <source>
        <dbReference type="ARBA" id="ARBA00023125"/>
    </source>
</evidence>
<name>A0A9J6Q2N5_9ENTR</name>
<keyword evidence="3" id="KW-0010">Activator</keyword>
<dbReference type="Gene3D" id="1.10.10.60">
    <property type="entry name" value="Homeodomain-like"/>
    <property type="match status" value="1"/>
</dbReference>
<dbReference type="GO" id="GO:0043565">
    <property type="term" value="F:sequence-specific DNA binding"/>
    <property type="evidence" value="ECO:0007669"/>
    <property type="project" value="InterPro"/>
</dbReference>
<dbReference type="SMART" id="SM00342">
    <property type="entry name" value="HTH_ARAC"/>
    <property type="match status" value="1"/>
</dbReference>
<evidence type="ECO:0000256" key="3">
    <source>
        <dbReference type="ARBA" id="ARBA00023159"/>
    </source>
</evidence>
<dbReference type="EMBL" id="JAMGZK010000045">
    <property type="protein sequence ID" value="MCU6664379.1"/>
    <property type="molecule type" value="Genomic_DNA"/>
</dbReference>
<protein>
    <recommendedName>
        <fullName evidence="5">Arabinose operon regulatory protein</fullName>
    </recommendedName>
</protein>
<dbReference type="GO" id="GO:0003700">
    <property type="term" value="F:DNA-binding transcription factor activity"/>
    <property type="evidence" value="ECO:0007669"/>
    <property type="project" value="InterPro"/>
</dbReference>
<comment type="caution">
    <text evidence="7">The sequence shown here is derived from an EMBL/GenBank/DDBJ whole genome shotgun (WGS) entry which is preliminary data.</text>
</comment>
<dbReference type="Pfam" id="PF02311">
    <property type="entry name" value="AraC_binding"/>
    <property type="match status" value="1"/>
</dbReference>
<dbReference type="InterPro" id="IPR009057">
    <property type="entry name" value="Homeodomain-like_sf"/>
</dbReference>
<evidence type="ECO:0000313" key="8">
    <source>
        <dbReference type="Proteomes" id="UP001063816"/>
    </source>
</evidence>
<dbReference type="InterPro" id="IPR018060">
    <property type="entry name" value="HTH_AraC"/>
</dbReference>
<dbReference type="InterPro" id="IPR018062">
    <property type="entry name" value="HTH_AraC-typ_CS"/>
</dbReference>
<dbReference type="PANTHER" id="PTHR43280:SF28">
    <property type="entry name" value="HTH-TYPE TRANSCRIPTIONAL ACTIVATOR RHAS"/>
    <property type="match status" value="1"/>
</dbReference>
<accession>A0A9J6Q2N5</accession>
<keyword evidence="1" id="KW-0805">Transcription regulation</keyword>
<organism evidence="7 8">
    <name type="scientific">Silvania hatchlandensis</name>
    <dbReference type="NCBI Taxonomy" id="2926469"/>
    <lineage>
        <taxon>Bacteria</taxon>
        <taxon>Pseudomonadati</taxon>
        <taxon>Pseudomonadota</taxon>
        <taxon>Gammaproteobacteria</taxon>
        <taxon>Enterobacterales</taxon>
        <taxon>Enterobacteriaceae</taxon>
        <taxon>Silvania</taxon>
    </lineage>
</organism>
<dbReference type="AlphaFoldDB" id="A0A9J6Q2N5"/>
<evidence type="ECO:0000256" key="4">
    <source>
        <dbReference type="ARBA" id="ARBA00023163"/>
    </source>
</evidence>
<dbReference type="Pfam" id="PF12833">
    <property type="entry name" value="HTH_18"/>
    <property type="match status" value="1"/>
</dbReference>
<feature type="domain" description="HTH araC/xylS-type" evidence="6">
    <location>
        <begin position="170"/>
        <end position="268"/>
    </location>
</feature>
<dbReference type="Gene3D" id="2.60.120.10">
    <property type="entry name" value="Jelly Rolls"/>
    <property type="match status" value="1"/>
</dbReference>
<dbReference type="InterPro" id="IPR014710">
    <property type="entry name" value="RmlC-like_jellyroll"/>
</dbReference>
<dbReference type="SUPFAM" id="SSF51215">
    <property type="entry name" value="Regulatory protein AraC"/>
    <property type="match status" value="1"/>
</dbReference>
<dbReference type="Proteomes" id="UP001063816">
    <property type="component" value="Unassembled WGS sequence"/>
</dbReference>
<dbReference type="PRINTS" id="PR00032">
    <property type="entry name" value="HTHARAC"/>
</dbReference>
<keyword evidence="2" id="KW-0238">DNA-binding</keyword>
<dbReference type="PROSITE" id="PS01124">
    <property type="entry name" value="HTH_ARAC_FAMILY_2"/>
    <property type="match status" value="1"/>
</dbReference>
<dbReference type="InterPro" id="IPR037923">
    <property type="entry name" value="HTH-like"/>
</dbReference>
<dbReference type="SUPFAM" id="SSF46689">
    <property type="entry name" value="Homeodomain-like"/>
    <property type="match status" value="2"/>
</dbReference>
<dbReference type="RefSeq" id="WP_271282083.1">
    <property type="nucleotide sequence ID" value="NZ_JAMGZK010000045.1"/>
</dbReference>
<proteinExistence type="predicted"/>
<evidence type="ECO:0000259" key="6">
    <source>
        <dbReference type="PROSITE" id="PS01124"/>
    </source>
</evidence>
<evidence type="ECO:0000313" key="7">
    <source>
        <dbReference type="EMBL" id="MCU6664379.1"/>
    </source>
</evidence>
<dbReference type="PROSITE" id="PS00041">
    <property type="entry name" value="HTH_ARAC_FAMILY_1"/>
    <property type="match status" value="1"/>
</dbReference>
<evidence type="ECO:0000256" key="1">
    <source>
        <dbReference type="ARBA" id="ARBA00023015"/>
    </source>
</evidence>
<dbReference type="PANTHER" id="PTHR43280">
    <property type="entry name" value="ARAC-FAMILY TRANSCRIPTIONAL REGULATOR"/>
    <property type="match status" value="1"/>
</dbReference>
<keyword evidence="4" id="KW-0804">Transcription</keyword>
<keyword evidence="8" id="KW-1185">Reference proteome</keyword>